<feature type="domain" description="HECT" evidence="6">
    <location>
        <begin position="636"/>
        <end position="962"/>
    </location>
</feature>
<dbReference type="Pfam" id="PF00632">
    <property type="entry name" value="HECT"/>
    <property type="match status" value="1"/>
</dbReference>
<evidence type="ECO:0000259" key="6">
    <source>
        <dbReference type="PROSITE" id="PS50237"/>
    </source>
</evidence>
<evidence type="ECO:0000259" key="7">
    <source>
        <dbReference type="PROSITE" id="PS51283"/>
    </source>
</evidence>
<dbReference type="EC" id="2.3.2.26" evidence="2"/>
<dbReference type="Pfam" id="PF06337">
    <property type="entry name" value="DUSP"/>
    <property type="match status" value="1"/>
</dbReference>
<comment type="caution">
    <text evidence="8">The sequence shown here is derived from an EMBL/GenBank/DDBJ whole genome shotgun (WGS) entry which is preliminary data.</text>
</comment>
<dbReference type="SMART" id="SM00119">
    <property type="entry name" value="HECTc"/>
    <property type="match status" value="1"/>
</dbReference>
<dbReference type="CDD" id="cd00078">
    <property type="entry name" value="HECTc"/>
    <property type="match status" value="1"/>
</dbReference>
<accession>A0A8S1NZX0</accession>
<feature type="active site" description="Glycyl thioester intermediate" evidence="5">
    <location>
        <position position="930"/>
    </location>
</feature>
<dbReference type="OrthoDB" id="409931at2759"/>
<dbReference type="GO" id="GO:0061630">
    <property type="term" value="F:ubiquitin protein ligase activity"/>
    <property type="evidence" value="ECO:0007669"/>
    <property type="project" value="UniProtKB-EC"/>
</dbReference>
<dbReference type="AlphaFoldDB" id="A0A8S1NZX0"/>
<sequence length="962" mass="115023">MMIQNLLQLLQQQEGPFSQELNQYEDGRRRIEKSLKEKGGMEYYLISKKFIKEWKYYVDYDEEMDEFQKETRQKPNKINSDLIQEAKIFKYIPEDHIYNSTIRYLENEWDYEYVMKDVYENFKTNYQSIEPQIRVGFYNENLKKKQIFPNLARFTLIYWSPIDNKLQIVKAQVDHNSEIKAWTNLLRDTFQEMFKPRQIKNVRIWSPRHKTFKADLLIQQIQKTKQVDGDILSDNMMVFQIQSQRDNCLIVDFEMNDWQLSKFEKTMEYDYKLLIEKALQGCGKKFCEFPQCKQNNGYFELGLGEEDIQGICQVLIENEEVKWELICSKEKTITDNFQPFYQKEVNKDLVQELLKISNSLELFGISFVENFNKTQGIYKVDLENPEVNFKLIQDTANLLNQQKENLIQIIKNLFQKKVLDIEQLTNLNQLRALYLILQFRNCLNVILEEKTQIVLTIIRRLNQQQLTQLSKWFRKLDKSELKQLQQIIKNQIEQQINIQGNAPIRPLLEIDDIQRMKGLFELYSVIYKSNLRNPRIQASEFIINSIQYFYKMDADREEFTQFQMFNQKIWRNYSFTFCQYPWAMPIEFKYKLLYIECKVKQYDQRRRTFGFLPQYVSLTVERDNIIESAIKQLQQTSVSLKNPLKVQFVNEQGVDEGGPKREFFRLIMEKLVTPDYGMFIPKNNDTVFWFNPQSFEMPIYYSLIGKLLGLSLYNSVLLDVRFPTVLFKKLRGEKVKEEDMKELDMETYTGFQFLREQTDPKIIESLSLTFNATYKVWDENYYEDLKPNGFQIDVTIENREEYIRLYTDWYLNKLVQKQFELMRDGFKTVVDGDGIKLFSGEELQQLIIGLPTFDMKDLETSTKYDGYENNSEYIKYFWNLIHSLNVEMQKRFLFFCTGSDRIPVGGLKSMKFVIQKHGEDTEQLPSAHTCFNVLLLPQYKNKETLKEKLKISLDNAEGFGLM</sequence>
<evidence type="ECO:0000256" key="2">
    <source>
        <dbReference type="ARBA" id="ARBA00012485"/>
    </source>
</evidence>
<gene>
    <name evidence="8" type="ORF">PSON_ATCC_30995.1.T0640144</name>
</gene>
<feature type="domain" description="DUSP" evidence="7">
    <location>
        <begin position="22"/>
        <end position="138"/>
    </location>
</feature>
<protein>
    <recommendedName>
        <fullName evidence="2">HECT-type E3 ubiquitin transferase</fullName>
        <ecNumber evidence="2">2.3.2.26</ecNumber>
    </recommendedName>
</protein>
<dbReference type="InterPro" id="IPR006615">
    <property type="entry name" value="Pept_C19_DUSP"/>
</dbReference>
<evidence type="ECO:0000256" key="4">
    <source>
        <dbReference type="ARBA" id="ARBA00022786"/>
    </source>
</evidence>
<dbReference type="InterPro" id="IPR044611">
    <property type="entry name" value="E3A/B/C-like"/>
</dbReference>
<organism evidence="8 9">
    <name type="scientific">Paramecium sonneborni</name>
    <dbReference type="NCBI Taxonomy" id="65129"/>
    <lineage>
        <taxon>Eukaryota</taxon>
        <taxon>Sar</taxon>
        <taxon>Alveolata</taxon>
        <taxon>Ciliophora</taxon>
        <taxon>Intramacronucleata</taxon>
        <taxon>Oligohymenophorea</taxon>
        <taxon>Peniculida</taxon>
        <taxon>Parameciidae</taxon>
        <taxon>Paramecium</taxon>
    </lineage>
</organism>
<dbReference type="PROSITE" id="PS50237">
    <property type="entry name" value="HECT"/>
    <property type="match status" value="1"/>
</dbReference>
<evidence type="ECO:0000313" key="9">
    <source>
        <dbReference type="Proteomes" id="UP000692954"/>
    </source>
</evidence>
<evidence type="ECO:0000256" key="1">
    <source>
        <dbReference type="ARBA" id="ARBA00000885"/>
    </source>
</evidence>
<dbReference type="FunFam" id="3.30.2410.10:FF:000003">
    <property type="entry name" value="probable E3 ubiquitin-protein ligase HERC4 isoform X1"/>
    <property type="match status" value="1"/>
</dbReference>
<dbReference type="Proteomes" id="UP000692954">
    <property type="component" value="Unassembled WGS sequence"/>
</dbReference>
<dbReference type="InterPro" id="IPR000569">
    <property type="entry name" value="HECT_dom"/>
</dbReference>
<dbReference type="PANTHER" id="PTHR45700">
    <property type="entry name" value="UBIQUITIN-PROTEIN LIGASE E3C"/>
    <property type="match status" value="1"/>
</dbReference>
<comment type="catalytic activity">
    <reaction evidence="1">
        <text>S-ubiquitinyl-[E2 ubiquitin-conjugating enzyme]-L-cysteine + [acceptor protein]-L-lysine = [E2 ubiquitin-conjugating enzyme]-L-cysteine + N(6)-ubiquitinyl-[acceptor protein]-L-lysine.</text>
        <dbReference type="EC" id="2.3.2.26"/>
    </reaction>
</comment>
<dbReference type="PROSITE" id="PS51283">
    <property type="entry name" value="DUSP"/>
    <property type="match status" value="1"/>
</dbReference>
<keyword evidence="4 5" id="KW-0833">Ubl conjugation pathway</keyword>
<evidence type="ECO:0000313" key="8">
    <source>
        <dbReference type="EMBL" id="CAD8095375.1"/>
    </source>
</evidence>
<proteinExistence type="predicted"/>
<evidence type="ECO:0000256" key="3">
    <source>
        <dbReference type="ARBA" id="ARBA00022679"/>
    </source>
</evidence>
<reference evidence="8" key="1">
    <citation type="submission" date="2021-01" db="EMBL/GenBank/DDBJ databases">
        <authorList>
            <consortium name="Genoscope - CEA"/>
            <person name="William W."/>
        </authorList>
    </citation>
    <scope>NUCLEOTIDE SEQUENCE</scope>
</reference>
<name>A0A8S1NZX0_9CILI</name>
<dbReference type="GO" id="GO:0000209">
    <property type="term" value="P:protein polyubiquitination"/>
    <property type="evidence" value="ECO:0007669"/>
    <property type="project" value="InterPro"/>
</dbReference>
<keyword evidence="3" id="KW-0808">Transferase</keyword>
<keyword evidence="9" id="KW-1185">Reference proteome</keyword>
<evidence type="ECO:0000256" key="5">
    <source>
        <dbReference type="PROSITE-ProRule" id="PRU00104"/>
    </source>
</evidence>
<dbReference type="GO" id="GO:0004843">
    <property type="term" value="F:cysteine-type deubiquitinase activity"/>
    <property type="evidence" value="ECO:0007669"/>
    <property type="project" value="InterPro"/>
</dbReference>
<dbReference type="PANTHER" id="PTHR45700:SF8">
    <property type="entry name" value="HECT-TYPE E3 UBIQUITIN TRANSFERASE"/>
    <property type="match status" value="1"/>
</dbReference>
<dbReference type="EMBL" id="CAJJDN010000064">
    <property type="protein sequence ID" value="CAD8095375.1"/>
    <property type="molecule type" value="Genomic_DNA"/>
</dbReference>